<gene>
    <name evidence="1" type="ORF">Pint_35367</name>
</gene>
<evidence type="ECO:0000313" key="1">
    <source>
        <dbReference type="EMBL" id="KAJ0027441.1"/>
    </source>
</evidence>
<dbReference type="EMBL" id="CM047744">
    <property type="protein sequence ID" value="KAJ0027441.1"/>
    <property type="molecule type" value="Genomic_DNA"/>
</dbReference>
<comment type="caution">
    <text evidence="1">The sequence shown here is derived from an EMBL/GenBank/DDBJ whole genome shotgun (WGS) entry which is preliminary data.</text>
</comment>
<evidence type="ECO:0000313" key="2">
    <source>
        <dbReference type="Proteomes" id="UP001163603"/>
    </source>
</evidence>
<name>A0ACC0XZ96_9ROSI</name>
<proteinExistence type="predicted"/>
<keyword evidence="2" id="KW-1185">Reference proteome</keyword>
<dbReference type="Proteomes" id="UP001163603">
    <property type="component" value="Chromosome 9"/>
</dbReference>
<accession>A0ACC0XZ96</accession>
<sequence>METKPQGVEKSNQILWNSDDQLQGSGHVRSYTCAFCKRGFSNAQALGGHMNIHRKDRAKLRQFTEENLLSLDIAKTCSIDQLQDVSEEKSSAILESSEQKSCTPKRPCTLSREDDHSTTPKSKDVEELQQLPFFSATPSSSSSTPTRENEEKRMQFGHSSSRIELDLELRLGPEPQETSATSTKGFFGPSSK</sequence>
<reference evidence="2" key="1">
    <citation type="journal article" date="2023" name="G3 (Bethesda)">
        <title>Genome assembly and association tests identify interacting loci associated with vigor, precocity, and sex in interspecific pistachio rootstocks.</title>
        <authorList>
            <person name="Palmer W."/>
            <person name="Jacygrad E."/>
            <person name="Sagayaradj S."/>
            <person name="Cavanaugh K."/>
            <person name="Han R."/>
            <person name="Bertier L."/>
            <person name="Beede B."/>
            <person name="Kafkas S."/>
            <person name="Golino D."/>
            <person name="Preece J."/>
            <person name="Michelmore R."/>
        </authorList>
    </citation>
    <scope>NUCLEOTIDE SEQUENCE [LARGE SCALE GENOMIC DNA]</scope>
</reference>
<organism evidence="1 2">
    <name type="scientific">Pistacia integerrima</name>
    <dbReference type="NCBI Taxonomy" id="434235"/>
    <lineage>
        <taxon>Eukaryota</taxon>
        <taxon>Viridiplantae</taxon>
        <taxon>Streptophyta</taxon>
        <taxon>Embryophyta</taxon>
        <taxon>Tracheophyta</taxon>
        <taxon>Spermatophyta</taxon>
        <taxon>Magnoliopsida</taxon>
        <taxon>eudicotyledons</taxon>
        <taxon>Gunneridae</taxon>
        <taxon>Pentapetalae</taxon>
        <taxon>rosids</taxon>
        <taxon>malvids</taxon>
        <taxon>Sapindales</taxon>
        <taxon>Anacardiaceae</taxon>
        <taxon>Pistacia</taxon>
    </lineage>
</organism>
<protein>
    <submittedName>
        <fullName evidence="1">Uncharacterized protein</fullName>
    </submittedName>
</protein>